<evidence type="ECO:0000256" key="12">
    <source>
        <dbReference type="ARBA" id="ARBA00023172"/>
    </source>
</evidence>
<dbReference type="InterPro" id="IPR011513">
    <property type="entry name" value="Nse1"/>
</dbReference>
<evidence type="ECO:0000256" key="8">
    <source>
        <dbReference type="ARBA" id="ARBA00022763"/>
    </source>
</evidence>
<reference evidence="18" key="1">
    <citation type="submission" date="2016-03" db="EMBL/GenBank/DDBJ databases">
        <title>Mechanisms controlling the formation of the plant cell surface in tip-growing cells are functionally conserved among land plants.</title>
        <authorList>
            <person name="Honkanen S."/>
            <person name="Jones V.A."/>
            <person name="Morieri G."/>
            <person name="Champion C."/>
            <person name="Hetherington A.J."/>
            <person name="Kelly S."/>
            <person name="Saint-Marcoux D."/>
            <person name="Proust H."/>
            <person name="Prescott H."/>
            <person name="Dolan L."/>
        </authorList>
    </citation>
    <scope>NUCLEOTIDE SEQUENCE [LARGE SCALE GENOMIC DNA]</scope>
    <source>
        <tissue evidence="18">Whole gametophyte</tissue>
    </source>
</reference>
<comment type="caution">
    <text evidence="18">The sequence shown here is derived from an EMBL/GenBank/DDBJ whole genome shotgun (WGS) entry which is preliminary data.</text>
</comment>
<dbReference type="InterPro" id="IPR036388">
    <property type="entry name" value="WH-like_DNA-bd_sf"/>
</dbReference>
<dbReference type="EC" id="2.3.2.27" evidence="4 15"/>
<protein>
    <recommendedName>
        <fullName evidence="5 15">Non-structural maintenance of chromosomes element 1 homolog</fullName>
        <ecNumber evidence="4 15">2.3.2.27</ecNumber>
    </recommendedName>
</protein>
<dbReference type="Gene3D" id="3.90.1150.220">
    <property type="match status" value="1"/>
</dbReference>
<dbReference type="EMBL" id="LVLJ01003584">
    <property type="protein sequence ID" value="OAE20808.1"/>
    <property type="molecule type" value="Genomic_DNA"/>
</dbReference>
<evidence type="ECO:0000256" key="11">
    <source>
        <dbReference type="ARBA" id="ARBA00022833"/>
    </source>
</evidence>
<evidence type="ECO:0000256" key="1">
    <source>
        <dbReference type="ARBA" id="ARBA00000900"/>
    </source>
</evidence>
<dbReference type="Pfam" id="PF08746">
    <property type="entry name" value="zf-RING-like"/>
    <property type="match status" value="1"/>
</dbReference>
<evidence type="ECO:0000313" key="19">
    <source>
        <dbReference type="Proteomes" id="UP000077202"/>
    </source>
</evidence>
<evidence type="ECO:0000256" key="2">
    <source>
        <dbReference type="ARBA" id="ARBA00004123"/>
    </source>
</evidence>
<keyword evidence="12 15" id="KW-0233">DNA recombination</keyword>
<comment type="subunit">
    <text evidence="15">Component of the Smc5-Smc6 complex.</text>
</comment>
<evidence type="ECO:0000256" key="3">
    <source>
        <dbReference type="ARBA" id="ARBA00010258"/>
    </source>
</evidence>
<name>A0A176VIN1_MARPO</name>
<keyword evidence="10 15" id="KW-0833">Ubl conjugation pathway</keyword>
<dbReference type="Proteomes" id="UP000077202">
    <property type="component" value="Unassembled WGS sequence"/>
</dbReference>
<feature type="compositionally biased region" description="Acidic residues" evidence="16">
    <location>
        <begin position="350"/>
        <end position="376"/>
    </location>
</feature>
<comment type="catalytic activity">
    <reaction evidence="1 15">
        <text>S-ubiquitinyl-[E2 ubiquitin-conjugating enzyme]-L-cysteine + [acceptor protein]-L-lysine = [E2 ubiquitin-conjugating enzyme]-L-cysteine + N(6)-ubiquitinyl-[acceptor protein]-L-lysine.</text>
        <dbReference type="EC" id="2.3.2.27"/>
    </reaction>
</comment>
<dbReference type="PANTHER" id="PTHR20973">
    <property type="entry name" value="NON-SMC ELEMENT 1-RELATED"/>
    <property type="match status" value="1"/>
</dbReference>
<dbReference type="PANTHER" id="PTHR20973:SF0">
    <property type="entry name" value="NON-STRUCTURAL MAINTENANCE OF CHROMOSOMES ELEMENT 1 HOMOLOG"/>
    <property type="match status" value="1"/>
</dbReference>
<evidence type="ECO:0000256" key="7">
    <source>
        <dbReference type="ARBA" id="ARBA00022723"/>
    </source>
</evidence>
<evidence type="ECO:0000256" key="10">
    <source>
        <dbReference type="ARBA" id="ARBA00022786"/>
    </source>
</evidence>
<gene>
    <name evidence="18" type="ORF">AXG93_1748s1140</name>
</gene>
<evidence type="ECO:0000259" key="17">
    <source>
        <dbReference type="Pfam" id="PF08746"/>
    </source>
</evidence>
<dbReference type="GO" id="GO:0008270">
    <property type="term" value="F:zinc ion binding"/>
    <property type="evidence" value="ECO:0007669"/>
    <property type="project" value="UniProtKB-KW"/>
</dbReference>
<evidence type="ECO:0000256" key="16">
    <source>
        <dbReference type="SAM" id="MobiDB-lite"/>
    </source>
</evidence>
<comment type="subcellular location">
    <subcellularLocation>
        <location evidence="2 15">Nucleus</location>
    </subcellularLocation>
</comment>
<dbReference type="Pfam" id="PF07574">
    <property type="entry name" value="SMC_Nse1"/>
    <property type="match status" value="1"/>
</dbReference>
<feature type="compositionally biased region" description="Polar residues" evidence="16">
    <location>
        <begin position="335"/>
        <end position="346"/>
    </location>
</feature>
<evidence type="ECO:0000313" key="18">
    <source>
        <dbReference type="EMBL" id="OAE20808.1"/>
    </source>
</evidence>
<dbReference type="AlphaFoldDB" id="A0A176VIN1"/>
<feature type="region of interest" description="Disordered" evidence="16">
    <location>
        <begin position="253"/>
        <end position="394"/>
    </location>
</feature>
<keyword evidence="19" id="KW-1185">Reference proteome</keyword>
<keyword evidence="11 15" id="KW-0862">Zinc</keyword>
<organism evidence="18 19">
    <name type="scientific">Marchantia polymorpha subsp. ruderalis</name>
    <dbReference type="NCBI Taxonomy" id="1480154"/>
    <lineage>
        <taxon>Eukaryota</taxon>
        <taxon>Viridiplantae</taxon>
        <taxon>Streptophyta</taxon>
        <taxon>Embryophyta</taxon>
        <taxon>Marchantiophyta</taxon>
        <taxon>Marchantiopsida</taxon>
        <taxon>Marchantiidae</taxon>
        <taxon>Marchantiales</taxon>
        <taxon>Marchantiaceae</taxon>
        <taxon>Marchantia</taxon>
    </lineage>
</organism>
<feature type="domain" description="Non-structural maintenance of chromosomes element 1 RING C4HC3-type" evidence="17">
    <location>
        <begin position="200"/>
        <end position="242"/>
    </location>
</feature>
<evidence type="ECO:0000256" key="13">
    <source>
        <dbReference type="ARBA" id="ARBA00023204"/>
    </source>
</evidence>
<dbReference type="GO" id="GO:0000724">
    <property type="term" value="P:double-strand break repair via homologous recombination"/>
    <property type="evidence" value="ECO:0007669"/>
    <property type="project" value="TreeGrafter"/>
</dbReference>
<keyword evidence="13 15" id="KW-0234">DNA repair</keyword>
<sequence>MPMPTASTLNAKHHTFLQAIMNRGPLWEDTVLQIYKSLQNVDSLDGFYLFLGEINKELEFVEMELKKVTNQNDGKEYFGMINKYASPQAKLGSRLSSAQIAFFKAVMEAIVLEPSGEGYILSATALNLKPAEAHQVEASGAASSQTTAIIKMTMSAKEEALDLLVRDQWLSRTGDGGVSLGTRSFLELRGLFRNLEVPFCEVCNEAAIKAELCQNHECQVRMHSYCLNKKFRGRQARVCSRCHFEWVGAAAEDDDEEENMNGQTRNPRGSSRRDNTIREPMVADTIVVADTDDEEENITGHIRRPAINIRNSRRGSTLAKPAASQNERNKPARRSQYSTRNKSRVSGSPDNEENSEAEDPEEEDITRLDSEEEPEDSPPPGNADCCGRGVEHFR</sequence>
<keyword evidence="8 15" id="KW-0227">DNA damage</keyword>
<evidence type="ECO:0000256" key="9">
    <source>
        <dbReference type="ARBA" id="ARBA00022771"/>
    </source>
</evidence>
<dbReference type="GO" id="GO:0030915">
    <property type="term" value="C:Smc5-Smc6 complex"/>
    <property type="evidence" value="ECO:0007669"/>
    <property type="project" value="UniProtKB-UniRule"/>
</dbReference>
<dbReference type="Gene3D" id="1.10.10.10">
    <property type="entry name" value="Winged helix-like DNA-binding domain superfamily/Winged helix DNA-binding domain"/>
    <property type="match status" value="1"/>
</dbReference>
<keyword evidence="6 15" id="KW-0808">Transferase</keyword>
<evidence type="ECO:0000256" key="4">
    <source>
        <dbReference type="ARBA" id="ARBA00012483"/>
    </source>
</evidence>
<dbReference type="GO" id="GO:0005634">
    <property type="term" value="C:nucleus"/>
    <property type="evidence" value="ECO:0007669"/>
    <property type="project" value="UniProtKB-SubCell"/>
</dbReference>
<dbReference type="CDD" id="cd16493">
    <property type="entry name" value="RING-CH-C4HC3_NSE1"/>
    <property type="match status" value="1"/>
</dbReference>
<dbReference type="GO" id="GO:0061630">
    <property type="term" value="F:ubiquitin protein ligase activity"/>
    <property type="evidence" value="ECO:0007669"/>
    <property type="project" value="UniProtKB-EC"/>
</dbReference>
<dbReference type="InterPro" id="IPR013083">
    <property type="entry name" value="Znf_RING/FYVE/PHD"/>
</dbReference>
<evidence type="ECO:0000256" key="6">
    <source>
        <dbReference type="ARBA" id="ARBA00022679"/>
    </source>
</evidence>
<evidence type="ECO:0000256" key="15">
    <source>
        <dbReference type="RuleBase" id="RU368018"/>
    </source>
</evidence>
<keyword evidence="9 15" id="KW-0863">Zinc-finger</keyword>
<dbReference type="InterPro" id="IPR014857">
    <property type="entry name" value="Nse1_RING_C4HC3-type"/>
</dbReference>
<keyword evidence="7 15" id="KW-0479">Metal-binding</keyword>
<feature type="compositionally biased region" description="Polar residues" evidence="16">
    <location>
        <begin position="260"/>
        <end position="269"/>
    </location>
</feature>
<dbReference type="Gene3D" id="3.30.40.10">
    <property type="entry name" value="Zinc/RING finger domain, C3HC4 (zinc finger)"/>
    <property type="match status" value="1"/>
</dbReference>
<comment type="similarity">
    <text evidence="3 15">Belongs to the NSE1 family.</text>
</comment>
<evidence type="ECO:0000256" key="5">
    <source>
        <dbReference type="ARBA" id="ARBA00019422"/>
    </source>
</evidence>
<keyword evidence="14 15" id="KW-0539">Nucleus</keyword>
<evidence type="ECO:0000256" key="14">
    <source>
        <dbReference type="ARBA" id="ARBA00023242"/>
    </source>
</evidence>
<proteinExistence type="inferred from homology"/>
<accession>A0A176VIN1</accession>